<keyword evidence="3" id="KW-0489">Methyltransferase</keyword>
<evidence type="ECO:0000256" key="5">
    <source>
        <dbReference type="PROSITE-ProRule" id="PRU00965"/>
    </source>
</evidence>
<dbReference type="GO" id="GO:0005730">
    <property type="term" value="C:nucleolus"/>
    <property type="evidence" value="ECO:0007669"/>
    <property type="project" value="TreeGrafter"/>
</dbReference>
<evidence type="ECO:0000256" key="3">
    <source>
        <dbReference type="ARBA" id="ARBA00022603"/>
    </source>
</evidence>
<evidence type="ECO:0000256" key="1">
    <source>
        <dbReference type="ARBA" id="ARBA00004496"/>
    </source>
</evidence>
<dbReference type="PANTHER" id="PTHR13493:SF3">
    <property type="entry name" value="RRNA N6-ADENOSINE-METHYLTRANSFERASE ZCCHC4"/>
    <property type="match status" value="1"/>
</dbReference>
<accession>A0A1D1UW09</accession>
<dbReference type="PANTHER" id="PTHR13493">
    <property type="entry name" value="ZINC FINGER CCHC DOMAIN-CONTAINING"/>
    <property type="match status" value="1"/>
</dbReference>
<feature type="domain" description="CTCHY-type" evidence="7">
    <location>
        <begin position="366"/>
        <end position="433"/>
    </location>
</feature>
<dbReference type="Proteomes" id="UP000186922">
    <property type="component" value="Unassembled WGS sequence"/>
</dbReference>
<keyword evidence="2" id="KW-0963">Cytoplasm</keyword>
<dbReference type="InterPro" id="IPR041370">
    <property type="entry name" value="Mlase_EEF1AKMT1/ZCCHC4"/>
</dbReference>
<dbReference type="GO" id="GO:0008988">
    <property type="term" value="F:rRNA (adenine-N6-)-methyltransferase activity"/>
    <property type="evidence" value="ECO:0007669"/>
    <property type="project" value="InterPro"/>
</dbReference>
<evidence type="ECO:0000259" key="7">
    <source>
        <dbReference type="PROSITE" id="PS51270"/>
    </source>
</evidence>
<reference evidence="8 9" key="1">
    <citation type="journal article" date="2016" name="Nat. Commun.">
        <title>Extremotolerant tardigrade genome and improved radiotolerance of human cultured cells by tardigrade-unique protein.</title>
        <authorList>
            <person name="Hashimoto T."/>
            <person name="Horikawa D.D."/>
            <person name="Saito Y."/>
            <person name="Kuwahara H."/>
            <person name="Kozuka-Hata H."/>
            <person name="Shin-I T."/>
            <person name="Minakuchi Y."/>
            <person name="Ohishi K."/>
            <person name="Motoyama A."/>
            <person name="Aizu T."/>
            <person name="Enomoto A."/>
            <person name="Kondo K."/>
            <person name="Tanaka S."/>
            <person name="Hara Y."/>
            <person name="Koshikawa S."/>
            <person name="Sagara H."/>
            <person name="Miura T."/>
            <person name="Yokobori S."/>
            <person name="Miyagawa K."/>
            <person name="Suzuki Y."/>
            <person name="Kubo T."/>
            <person name="Oyama M."/>
            <person name="Kohara Y."/>
            <person name="Fujiyama A."/>
            <person name="Arakawa K."/>
            <person name="Katayama T."/>
            <person name="Toyoda A."/>
            <person name="Kunieda T."/>
        </authorList>
    </citation>
    <scope>NUCLEOTIDE SEQUENCE [LARGE SCALE GENOMIC DNA]</scope>
    <source>
        <strain evidence="8 9">YOKOZUNA-1</strain>
    </source>
</reference>
<dbReference type="GO" id="GO:0005737">
    <property type="term" value="C:cytoplasm"/>
    <property type="evidence" value="ECO:0007669"/>
    <property type="project" value="UniProtKB-SubCell"/>
</dbReference>
<dbReference type="AlphaFoldDB" id="A0A1D1UW09"/>
<dbReference type="GO" id="GO:0008270">
    <property type="term" value="F:zinc ion binding"/>
    <property type="evidence" value="ECO:0007669"/>
    <property type="project" value="UniProtKB-KW"/>
</dbReference>
<comment type="caution">
    <text evidence="8">The sequence shown here is derived from an EMBL/GenBank/DDBJ whole genome shotgun (WGS) entry which is preliminary data.</text>
</comment>
<evidence type="ECO:0000256" key="2">
    <source>
        <dbReference type="ARBA" id="ARBA00022490"/>
    </source>
</evidence>
<dbReference type="InterPro" id="IPR017921">
    <property type="entry name" value="Znf_CTCHY"/>
</dbReference>
<protein>
    <recommendedName>
        <fullName evidence="7">CTCHY-type domain-containing protein</fullName>
    </recommendedName>
</protein>
<keyword evidence="5" id="KW-0863">Zinc-finger</keyword>
<evidence type="ECO:0000256" key="6">
    <source>
        <dbReference type="SAM" id="MobiDB-lite"/>
    </source>
</evidence>
<proteinExistence type="predicted"/>
<dbReference type="InterPro" id="IPR039846">
    <property type="entry name" value="ZCCHC4"/>
</dbReference>
<keyword evidence="5" id="KW-0862">Zinc</keyword>
<feature type="compositionally biased region" description="Basic and acidic residues" evidence="6">
    <location>
        <begin position="107"/>
        <end position="117"/>
    </location>
</feature>
<keyword evidence="5" id="KW-0479">Metal-binding</keyword>
<dbReference type="OrthoDB" id="431817at2759"/>
<dbReference type="EMBL" id="BDGG01000002">
    <property type="protein sequence ID" value="GAU93836.1"/>
    <property type="molecule type" value="Genomic_DNA"/>
</dbReference>
<feature type="compositionally biased region" description="Polar residues" evidence="6">
    <location>
        <begin position="94"/>
        <end position="105"/>
    </location>
</feature>
<keyword evidence="4" id="KW-0808">Transferase</keyword>
<keyword evidence="9" id="KW-1185">Reference proteome</keyword>
<dbReference type="PROSITE" id="PS50216">
    <property type="entry name" value="DHHC"/>
    <property type="match status" value="1"/>
</dbReference>
<feature type="region of interest" description="Disordered" evidence="6">
    <location>
        <begin position="87"/>
        <end position="121"/>
    </location>
</feature>
<sequence>MNIVQKGIIQQSRILFQMAHRNAYRDSFQVDLTGLENNPQCPHGPMILFHRASTKKPSAITESFYACSAYRESKKCRLKIPCHKPGKQGVIPAKSTQEVPSQSPRLSGKDRKRKFDAVESTGGSLPREGWFCGHCGRLLEEDEVSSHKHKNLQKVDTRFPSRFLPPLDEERGEAQYFFDDKSLKFLLNILKAAKEKRVLYVGCPRLFEEASSEGKGSSNFLLDIDGRFERYFTPEQFAQYNMFNHHFYKTSGRENYMAFVSRGESKDLLMVMDPPFAGRVEVLANNLRQIFADIGSEGSVLWVFPYFFEKHVLREFPHFHMLDYKIEYDNHNKFKAQKGTLVNKRGSPVRLFTNMEPEKIKHPFEEGYWFCADCQRFSASENRHCFACAKCPSTDGKSWWHCGKCNRCVKPDYHHCVKCQRCHAEKCLQRTPS</sequence>
<evidence type="ECO:0000313" key="9">
    <source>
        <dbReference type="Proteomes" id="UP000186922"/>
    </source>
</evidence>
<organism evidence="8 9">
    <name type="scientific">Ramazzottius varieornatus</name>
    <name type="common">Water bear</name>
    <name type="synonym">Tardigrade</name>
    <dbReference type="NCBI Taxonomy" id="947166"/>
    <lineage>
        <taxon>Eukaryota</taxon>
        <taxon>Metazoa</taxon>
        <taxon>Ecdysozoa</taxon>
        <taxon>Tardigrada</taxon>
        <taxon>Eutardigrada</taxon>
        <taxon>Parachela</taxon>
        <taxon>Hypsibioidea</taxon>
        <taxon>Ramazzottiidae</taxon>
        <taxon>Ramazzottius</taxon>
    </lineage>
</organism>
<evidence type="ECO:0000256" key="4">
    <source>
        <dbReference type="ARBA" id="ARBA00022679"/>
    </source>
</evidence>
<name>A0A1D1UW09_RAMVA</name>
<evidence type="ECO:0000313" key="8">
    <source>
        <dbReference type="EMBL" id="GAU93836.1"/>
    </source>
</evidence>
<dbReference type="STRING" id="947166.A0A1D1UW09"/>
<comment type="subcellular location">
    <subcellularLocation>
        <location evidence="1">Cytoplasm</location>
    </subcellularLocation>
</comment>
<dbReference type="Pfam" id="PF10237">
    <property type="entry name" value="N6-adenineMlase"/>
    <property type="match status" value="1"/>
</dbReference>
<dbReference type="PROSITE" id="PS51270">
    <property type="entry name" value="ZF_CTCHY"/>
    <property type="match status" value="1"/>
</dbReference>
<gene>
    <name evidence="8" type="primary">RvY_05710-1</name>
    <name evidence="8" type="synonym">RvY_05710.1</name>
    <name evidence="8" type="ORF">RvY_05710</name>
</gene>